<accession>A0A9D4GNZ7</accession>
<comment type="caution">
    <text evidence="2">The sequence shown here is derived from an EMBL/GenBank/DDBJ whole genome shotgun (WGS) entry which is preliminary data.</text>
</comment>
<dbReference type="AlphaFoldDB" id="A0A9D4GNZ7"/>
<reference evidence="2" key="2">
    <citation type="submission" date="2020-11" db="EMBL/GenBank/DDBJ databases">
        <authorList>
            <person name="McCartney M.A."/>
            <person name="Auch B."/>
            <person name="Kono T."/>
            <person name="Mallez S."/>
            <person name="Becker A."/>
            <person name="Gohl D.M."/>
            <person name="Silverstein K.A.T."/>
            <person name="Koren S."/>
            <person name="Bechman K.B."/>
            <person name="Herman A."/>
            <person name="Abrahante J.E."/>
            <person name="Garbe J."/>
        </authorList>
    </citation>
    <scope>NUCLEOTIDE SEQUENCE</scope>
    <source>
        <strain evidence="2">Duluth1</strain>
        <tissue evidence="2">Whole animal</tissue>
    </source>
</reference>
<evidence type="ECO:0000313" key="3">
    <source>
        <dbReference type="Proteomes" id="UP000828390"/>
    </source>
</evidence>
<evidence type="ECO:0000256" key="1">
    <source>
        <dbReference type="SAM" id="MobiDB-lite"/>
    </source>
</evidence>
<name>A0A9D4GNZ7_DREPO</name>
<proteinExistence type="predicted"/>
<evidence type="ECO:0000313" key="2">
    <source>
        <dbReference type="EMBL" id="KAH3820921.1"/>
    </source>
</evidence>
<protein>
    <submittedName>
        <fullName evidence="2">Uncharacterized protein</fullName>
    </submittedName>
</protein>
<organism evidence="2 3">
    <name type="scientific">Dreissena polymorpha</name>
    <name type="common">Zebra mussel</name>
    <name type="synonym">Mytilus polymorpha</name>
    <dbReference type="NCBI Taxonomy" id="45954"/>
    <lineage>
        <taxon>Eukaryota</taxon>
        <taxon>Metazoa</taxon>
        <taxon>Spiralia</taxon>
        <taxon>Lophotrochozoa</taxon>
        <taxon>Mollusca</taxon>
        <taxon>Bivalvia</taxon>
        <taxon>Autobranchia</taxon>
        <taxon>Heteroconchia</taxon>
        <taxon>Euheterodonta</taxon>
        <taxon>Imparidentia</taxon>
        <taxon>Neoheterodontei</taxon>
        <taxon>Myida</taxon>
        <taxon>Dreissenoidea</taxon>
        <taxon>Dreissenidae</taxon>
        <taxon>Dreissena</taxon>
    </lineage>
</organism>
<feature type="compositionally biased region" description="Basic and acidic residues" evidence="1">
    <location>
        <begin position="1"/>
        <end position="14"/>
    </location>
</feature>
<gene>
    <name evidence="2" type="ORF">DPMN_122670</name>
</gene>
<feature type="region of interest" description="Disordered" evidence="1">
    <location>
        <begin position="1"/>
        <end position="25"/>
    </location>
</feature>
<keyword evidence="3" id="KW-1185">Reference proteome</keyword>
<dbReference type="Proteomes" id="UP000828390">
    <property type="component" value="Unassembled WGS sequence"/>
</dbReference>
<dbReference type="EMBL" id="JAIWYP010000005">
    <property type="protein sequence ID" value="KAH3820921.1"/>
    <property type="molecule type" value="Genomic_DNA"/>
</dbReference>
<sequence length="78" mass="9120">MWIAEEQKWSHSDQQEQAAAYEQTTSDEQTTCKTTVVTKVHNRSSPQHGLHLIIDVNRYNRYNKLLLVLAYVLTFVKN</sequence>
<reference evidence="2" key="1">
    <citation type="journal article" date="2019" name="bioRxiv">
        <title>The Genome of the Zebra Mussel, Dreissena polymorpha: A Resource for Invasive Species Research.</title>
        <authorList>
            <person name="McCartney M.A."/>
            <person name="Auch B."/>
            <person name="Kono T."/>
            <person name="Mallez S."/>
            <person name="Zhang Y."/>
            <person name="Obille A."/>
            <person name="Becker A."/>
            <person name="Abrahante J.E."/>
            <person name="Garbe J."/>
            <person name="Badalamenti J.P."/>
            <person name="Herman A."/>
            <person name="Mangelson H."/>
            <person name="Liachko I."/>
            <person name="Sullivan S."/>
            <person name="Sone E.D."/>
            <person name="Koren S."/>
            <person name="Silverstein K.A.T."/>
            <person name="Beckman K.B."/>
            <person name="Gohl D.M."/>
        </authorList>
    </citation>
    <scope>NUCLEOTIDE SEQUENCE</scope>
    <source>
        <strain evidence="2">Duluth1</strain>
        <tissue evidence="2">Whole animal</tissue>
    </source>
</reference>